<dbReference type="Proteomes" id="UP000233435">
    <property type="component" value="Unassembled WGS sequence"/>
</dbReference>
<dbReference type="Pfam" id="PF13174">
    <property type="entry name" value="TPR_6"/>
    <property type="match status" value="2"/>
</dbReference>
<dbReference type="InterPro" id="IPR011990">
    <property type="entry name" value="TPR-like_helical_dom_sf"/>
</dbReference>
<dbReference type="EMBL" id="PJEO01000057">
    <property type="protein sequence ID" value="PKQ43514.1"/>
    <property type="molecule type" value="Genomic_DNA"/>
</dbReference>
<keyword evidence="1" id="KW-0802">TPR repeat</keyword>
<evidence type="ECO:0008006" key="5">
    <source>
        <dbReference type="Google" id="ProtNLM"/>
    </source>
</evidence>
<dbReference type="AlphaFoldDB" id="A0A2N3HF53"/>
<feature type="chain" id="PRO_5014807330" description="Tetratricopeptide repeat protein" evidence="2">
    <location>
        <begin position="18"/>
        <end position="318"/>
    </location>
</feature>
<keyword evidence="4" id="KW-1185">Reference proteome</keyword>
<accession>A0A2N3HF53</accession>
<dbReference type="Gene3D" id="1.25.40.10">
    <property type="entry name" value="Tetratricopeptide repeat domain"/>
    <property type="match status" value="1"/>
</dbReference>
<evidence type="ECO:0000313" key="3">
    <source>
        <dbReference type="EMBL" id="PKQ43514.1"/>
    </source>
</evidence>
<dbReference type="SUPFAM" id="SSF48452">
    <property type="entry name" value="TPR-like"/>
    <property type="match status" value="2"/>
</dbReference>
<proteinExistence type="predicted"/>
<comment type="caution">
    <text evidence="3">The sequence shown here is derived from an EMBL/GenBank/DDBJ whole genome shotgun (WGS) entry which is preliminary data.</text>
</comment>
<gene>
    <name evidence="3" type="ORF">CSW08_17735</name>
</gene>
<dbReference type="InterPro" id="IPR019734">
    <property type="entry name" value="TPR_rpt"/>
</dbReference>
<evidence type="ECO:0000256" key="1">
    <source>
        <dbReference type="PROSITE-ProRule" id="PRU00339"/>
    </source>
</evidence>
<reference evidence="3 4" key="1">
    <citation type="submission" date="2017-12" db="EMBL/GenBank/DDBJ databases">
        <title>Confluentibacter flavum sp. nov., isolated from the saline lake.</title>
        <authorList>
            <person name="Yu L."/>
        </authorList>
    </citation>
    <scope>NUCLEOTIDE SEQUENCE [LARGE SCALE GENOMIC DNA]</scope>
    <source>
        <strain evidence="3 4">3B</strain>
    </source>
</reference>
<dbReference type="PROSITE" id="PS50005">
    <property type="entry name" value="TPR"/>
    <property type="match status" value="1"/>
</dbReference>
<dbReference type="Pfam" id="PF13181">
    <property type="entry name" value="TPR_8"/>
    <property type="match status" value="1"/>
</dbReference>
<keyword evidence="2" id="KW-0732">Signal</keyword>
<evidence type="ECO:0000256" key="2">
    <source>
        <dbReference type="SAM" id="SignalP"/>
    </source>
</evidence>
<dbReference type="RefSeq" id="WP_106661260.1">
    <property type="nucleotide sequence ID" value="NZ_PJEO01000057.1"/>
</dbReference>
<feature type="signal peptide" evidence="2">
    <location>
        <begin position="1"/>
        <end position="17"/>
    </location>
</feature>
<evidence type="ECO:0000313" key="4">
    <source>
        <dbReference type="Proteomes" id="UP000233435"/>
    </source>
</evidence>
<sequence length="318" mass="36966">MKKYLYLLLFLPTLAFSQTTKDSIAKLLSRKQYIEAEYAAFNYLKVNPQDMQVKELLGDSYGYQKKWNEAISVYKQLVDFKKNNAEYQYKYGGAMGMKALAVNKIEALGMVSDIREAFLKAAELDPKHTNTRWALVEFYMQIPGLIGGSQDKALKYADELYNLSKVDGYLAKGYIYETDNEPNLAEKYYKLAIKEGGSLWCYDKLTTFYEKQKQPEKALNNLEEAKSKHKRNALHYQIGKVAAEYNIELHKGEQCLITYIENYSPNDGVPKAWAYYRLAQIYLLKKDKREALKHIDLAISEYPKMKPFNEEKQKILKM</sequence>
<dbReference type="SMART" id="SM00028">
    <property type="entry name" value="TPR"/>
    <property type="match status" value="3"/>
</dbReference>
<feature type="repeat" description="TPR" evidence="1">
    <location>
        <begin position="272"/>
        <end position="305"/>
    </location>
</feature>
<dbReference type="OrthoDB" id="1416278at2"/>
<protein>
    <recommendedName>
        <fullName evidence="5">Tetratricopeptide repeat protein</fullName>
    </recommendedName>
</protein>
<name>A0A2N3HF53_9FLAO</name>
<organism evidence="3 4">
    <name type="scientific">Confluentibacter flavum</name>
    <dbReference type="NCBI Taxonomy" id="1909700"/>
    <lineage>
        <taxon>Bacteria</taxon>
        <taxon>Pseudomonadati</taxon>
        <taxon>Bacteroidota</taxon>
        <taxon>Flavobacteriia</taxon>
        <taxon>Flavobacteriales</taxon>
        <taxon>Flavobacteriaceae</taxon>
        <taxon>Confluentibacter</taxon>
    </lineage>
</organism>